<organism evidence="2 3">
    <name type="scientific">Phytopseudomonas daroniae</name>
    <dbReference type="NCBI Taxonomy" id="2487519"/>
    <lineage>
        <taxon>Bacteria</taxon>
        <taxon>Pseudomonadati</taxon>
        <taxon>Pseudomonadota</taxon>
        <taxon>Gammaproteobacteria</taxon>
        <taxon>Pseudomonadales</taxon>
        <taxon>Pseudomonadaceae</taxon>
        <taxon>Phytopseudomonas</taxon>
    </lineage>
</organism>
<evidence type="ECO:0000313" key="2">
    <source>
        <dbReference type="EMBL" id="TBU79376.1"/>
    </source>
</evidence>
<sequence length="218" mass="25042">MNRHPENSNLLLHHEPHYRGLPIQMQKGPFIAQYLDRLYTTVSRALDEYSRVLAFRVDLRFPASTDLAGLANANQALNRFFESLKAQIRHNRQVASQSNERVHGSSVRYVWARELGRLGRPHYHLVIFLNCDAYCSLGKYELGRDNLFNRLHKAWGSALGLPVEAVAGLVELPKNAAYVLRRDCFADMVDFYNRASYLCKVATKQYGDWQHAFGCSRI</sequence>
<comment type="caution">
    <text evidence="2">The sequence shown here is derived from an EMBL/GenBank/DDBJ whole genome shotgun (WGS) entry which is preliminary data.</text>
</comment>
<reference evidence="2 3" key="1">
    <citation type="submission" date="2018-06" db="EMBL/GenBank/DDBJ databases">
        <title>Three novel Pseudomonas species isolated from symptomatic oak.</title>
        <authorList>
            <person name="Bueno-Gonzalez V."/>
            <person name="Brady C."/>
        </authorList>
    </citation>
    <scope>NUCLEOTIDE SEQUENCE [LARGE SCALE GENOMIC DNA]</scope>
    <source>
        <strain evidence="2 3">P9A</strain>
    </source>
</reference>
<name>A0A4V2KAQ5_9GAMM</name>
<keyword evidence="3" id="KW-1185">Reference proteome</keyword>
<evidence type="ECO:0000259" key="1">
    <source>
        <dbReference type="Pfam" id="PF11726"/>
    </source>
</evidence>
<dbReference type="RefSeq" id="WP_131180486.1">
    <property type="nucleotide sequence ID" value="NZ_QJUI01000010.1"/>
</dbReference>
<dbReference type="Proteomes" id="UP000292302">
    <property type="component" value="Unassembled WGS sequence"/>
</dbReference>
<accession>A0A4V2KAQ5</accession>
<dbReference type="EMBL" id="QJUI01000010">
    <property type="protein sequence ID" value="TBU79376.1"/>
    <property type="molecule type" value="Genomic_DNA"/>
</dbReference>
<proteinExistence type="predicted"/>
<feature type="domain" description="YagK/YfjJ C-terminal" evidence="1">
    <location>
        <begin position="46"/>
        <end position="216"/>
    </location>
</feature>
<dbReference type="AlphaFoldDB" id="A0A4V2KAQ5"/>
<evidence type="ECO:0000313" key="3">
    <source>
        <dbReference type="Proteomes" id="UP000292302"/>
    </source>
</evidence>
<dbReference type="OrthoDB" id="5701642at2"/>
<protein>
    <submittedName>
        <fullName evidence="2">Inovirus Gp2 family protein</fullName>
    </submittedName>
</protein>
<dbReference type="InterPro" id="IPR057271">
    <property type="entry name" value="YagK_YfjJ_C"/>
</dbReference>
<dbReference type="Pfam" id="PF11726">
    <property type="entry name" value="YagK_YfjJ_C"/>
    <property type="match status" value="1"/>
</dbReference>
<gene>
    <name evidence="2" type="ORF">DNK06_13290</name>
</gene>